<dbReference type="Proteomes" id="UP000824681">
    <property type="component" value="Chromosome"/>
</dbReference>
<sequence>MRSHQLIAALALVGGMAAPVLVATGPALAAGSCRVDLYDIDAHNVAERDGQDELRFRVDGNLFPRFGDKYFPMRSGGDGDPADFGNPTTLLVGTENVSFNLREVTPPAVGEGDSLGSAIAHGSVCAGLDEDETEIETTIIEGDDPTEYSYTVRLKLTGQ</sequence>
<name>A0ABX8UG07_9ACTN</name>
<dbReference type="RefSeq" id="WP_020543282.1">
    <property type="nucleotide sequence ID" value="NZ_CP068985.1"/>
</dbReference>
<feature type="signal peptide" evidence="1">
    <location>
        <begin position="1"/>
        <end position="29"/>
    </location>
</feature>
<reference evidence="2 3" key="1">
    <citation type="journal article" date="2021" name="ACS Chem. Biol.">
        <title>Genomic-Led Discovery of a Novel Glycopeptide Antibiotic by Nonomuraea coxensis DSM 45129.</title>
        <authorList>
            <person name="Yushchuk O."/>
            <person name="Vior N.M."/>
            <person name="Andreo-Vidal A."/>
            <person name="Berini F."/>
            <person name="Ruckert C."/>
            <person name="Busche T."/>
            <person name="Binda E."/>
            <person name="Kalinowski J."/>
            <person name="Truman A.W."/>
            <person name="Marinelli F."/>
        </authorList>
    </citation>
    <scope>NUCLEOTIDE SEQUENCE [LARGE SCALE GENOMIC DNA]</scope>
    <source>
        <strain evidence="2 3">DSM 45129</strain>
    </source>
</reference>
<accession>A0ABX8UG07</accession>
<dbReference type="EMBL" id="CP068985">
    <property type="protein sequence ID" value="QYC45631.1"/>
    <property type="molecule type" value="Genomic_DNA"/>
</dbReference>
<gene>
    <name evidence="2" type="ORF">Nocox_40440</name>
</gene>
<organism evidence="2 3">
    <name type="scientific">Nonomuraea coxensis DSM 45129</name>
    <dbReference type="NCBI Taxonomy" id="1122611"/>
    <lineage>
        <taxon>Bacteria</taxon>
        <taxon>Bacillati</taxon>
        <taxon>Actinomycetota</taxon>
        <taxon>Actinomycetes</taxon>
        <taxon>Streptosporangiales</taxon>
        <taxon>Streptosporangiaceae</taxon>
        <taxon>Nonomuraea</taxon>
    </lineage>
</organism>
<proteinExistence type="predicted"/>
<evidence type="ECO:0000313" key="3">
    <source>
        <dbReference type="Proteomes" id="UP000824681"/>
    </source>
</evidence>
<keyword evidence="1" id="KW-0732">Signal</keyword>
<evidence type="ECO:0008006" key="4">
    <source>
        <dbReference type="Google" id="ProtNLM"/>
    </source>
</evidence>
<dbReference type="PROSITE" id="PS51257">
    <property type="entry name" value="PROKAR_LIPOPROTEIN"/>
    <property type="match status" value="1"/>
</dbReference>
<evidence type="ECO:0000256" key="1">
    <source>
        <dbReference type="SAM" id="SignalP"/>
    </source>
</evidence>
<feature type="chain" id="PRO_5045856122" description="Allene oxide cyclase barrel-like domain-containing protein" evidence="1">
    <location>
        <begin position="30"/>
        <end position="159"/>
    </location>
</feature>
<protein>
    <recommendedName>
        <fullName evidence="4">Allene oxide cyclase barrel-like domain-containing protein</fullName>
    </recommendedName>
</protein>
<keyword evidence="3" id="KW-1185">Reference proteome</keyword>
<evidence type="ECO:0000313" key="2">
    <source>
        <dbReference type="EMBL" id="QYC45631.1"/>
    </source>
</evidence>